<dbReference type="PANTHER" id="PTHR24106">
    <property type="entry name" value="NACHT, LRR AND CARD DOMAINS-CONTAINING"/>
    <property type="match status" value="1"/>
</dbReference>
<gene>
    <name evidence="8" type="ORF">DPX16_1706</name>
</gene>
<keyword evidence="2" id="KW-0963">Cytoplasm</keyword>
<dbReference type="Proteomes" id="UP000281406">
    <property type="component" value="Unassembled WGS sequence"/>
</dbReference>
<evidence type="ECO:0000256" key="6">
    <source>
        <dbReference type="ARBA" id="ARBA00022840"/>
    </source>
</evidence>
<feature type="domain" description="FISNA" evidence="7">
    <location>
        <begin position="1"/>
        <end position="66"/>
    </location>
</feature>
<dbReference type="Pfam" id="PF14484">
    <property type="entry name" value="FISNA"/>
    <property type="match status" value="1"/>
</dbReference>
<sequence length="666" mass="76599">MLSDSERILEGSAPRSVSLNKIYTELFIINDESDPINREHEIWQIEMTHDLNTAAQTVINYNEILQPSTDENRKMMTVLTKGIAGIGKTITVKKFVLDWARGEANQDLELVFLLPFRELNLLEREKNGLDEYKKELNFQSCLLSSVTEKATVDVLLVNLLRRKLLPYAHLWITSRPVAAGQLPSEIFLRGFKTQIRGFTDDQKEEYFTRQLENPELTKDIICHLKSQKSLWILCHIPLFCWISVIVLKDIIARQNEDRNMPSNLTEMYIHYLLIQTGLSHKKYQGEELSQEDALKKHDELIMKLAELAYWQLKEQNPIFREEDLMNYNISVDEAHQYPGVITCVTEYKSGYYRTKLFTFIHLSVQEFFAALFAFHTFLLRNQDSLNLITAKKRQKSNLCDFLKDVIDMSLQSKNGHLDLFMCFLFGISCDSSRDLLEGLLPPLWASSSDSHKKVTTYIKSLKRKGLSSERCISLVRCLVELMDTSFLQDMQELERSRSKEPLTLFQCTLLAFRFRMSDTKHAEFDLRKYNITLEGFQRFSPAIMCFRKALLKGCVITEQHCKSLTGYLRSPNSHLTDLDLSHNALGGSALKQLSTALCDPNSQIQTLNLRHNHLQSQDMELIRDVLSGENMNLSVLDLSDNPLGDSGVKILSAGLQSTNCHLEVLK</sequence>
<dbReference type="InterPro" id="IPR032675">
    <property type="entry name" value="LRR_dom_sf"/>
</dbReference>
<evidence type="ECO:0000256" key="3">
    <source>
        <dbReference type="ARBA" id="ARBA00022614"/>
    </source>
</evidence>
<evidence type="ECO:0000313" key="8">
    <source>
        <dbReference type="EMBL" id="ROK91032.1"/>
    </source>
</evidence>
<evidence type="ECO:0000256" key="5">
    <source>
        <dbReference type="ARBA" id="ARBA00022741"/>
    </source>
</evidence>
<comment type="subcellular location">
    <subcellularLocation>
        <location evidence="1">Cytoplasm</location>
    </subcellularLocation>
</comment>
<protein>
    <submittedName>
        <fullName evidence="8">Protein NLRC3</fullName>
    </submittedName>
</protein>
<dbReference type="EMBL" id="RJVU01055049">
    <property type="protein sequence ID" value="ROK91032.1"/>
    <property type="molecule type" value="Genomic_DNA"/>
</dbReference>
<dbReference type="SMART" id="SM01288">
    <property type="entry name" value="FISNA"/>
    <property type="match status" value="1"/>
</dbReference>
<dbReference type="Pfam" id="PF17776">
    <property type="entry name" value="NLRC4_HD2"/>
    <property type="match status" value="1"/>
</dbReference>
<dbReference type="InterPro" id="IPR027417">
    <property type="entry name" value="P-loop_NTPase"/>
</dbReference>
<reference evidence="8 9" key="1">
    <citation type="submission" date="2018-10" db="EMBL/GenBank/DDBJ databases">
        <title>Genome assembly for a Yunnan-Guizhou Plateau 3E fish, Anabarilius grahami (Regan), and its evolutionary and genetic applications.</title>
        <authorList>
            <person name="Jiang W."/>
        </authorList>
    </citation>
    <scope>NUCLEOTIDE SEQUENCE [LARGE SCALE GENOMIC DNA]</scope>
    <source>
        <strain evidence="8">AG-KIZ</strain>
        <tissue evidence="8">Muscle</tissue>
    </source>
</reference>
<dbReference type="InterPro" id="IPR029495">
    <property type="entry name" value="NACHT-assoc"/>
</dbReference>
<keyword evidence="9" id="KW-1185">Reference proteome</keyword>
<evidence type="ECO:0000256" key="4">
    <source>
        <dbReference type="ARBA" id="ARBA00022737"/>
    </source>
</evidence>
<keyword evidence="6" id="KW-0067">ATP-binding</keyword>
<dbReference type="Pfam" id="PF17779">
    <property type="entry name" value="WHD_NOD2"/>
    <property type="match status" value="1"/>
</dbReference>
<dbReference type="InterPro" id="IPR007111">
    <property type="entry name" value="NACHT_NTPase"/>
</dbReference>
<keyword evidence="3" id="KW-0433">Leucine-rich repeat</keyword>
<organism evidence="8 9">
    <name type="scientific">Anabarilius grahami</name>
    <name type="common">Kanglang fish</name>
    <name type="synonym">Barilius grahami</name>
    <dbReference type="NCBI Taxonomy" id="495550"/>
    <lineage>
        <taxon>Eukaryota</taxon>
        <taxon>Metazoa</taxon>
        <taxon>Chordata</taxon>
        <taxon>Craniata</taxon>
        <taxon>Vertebrata</taxon>
        <taxon>Euteleostomi</taxon>
        <taxon>Actinopterygii</taxon>
        <taxon>Neopterygii</taxon>
        <taxon>Teleostei</taxon>
        <taxon>Ostariophysi</taxon>
        <taxon>Cypriniformes</taxon>
        <taxon>Xenocyprididae</taxon>
        <taxon>Xenocypridinae</taxon>
        <taxon>Xenocypridinae incertae sedis</taxon>
        <taxon>Anabarilius</taxon>
    </lineage>
</organism>
<evidence type="ECO:0000256" key="2">
    <source>
        <dbReference type="ARBA" id="ARBA00022490"/>
    </source>
</evidence>
<dbReference type="Pfam" id="PF05729">
    <property type="entry name" value="NACHT"/>
    <property type="match status" value="2"/>
</dbReference>
<dbReference type="InterPro" id="IPR001611">
    <property type="entry name" value="Leu-rich_rpt"/>
</dbReference>
<dbReference type="GO" id="GO:0005737">
    <property type="term" value="C:cytoplasm"/>
    <property type="evidence" value="ECO:0007669"/>
    <property type="project" value="UniProtKB-SubCell"/>
</dbReference>
<dbReference type="Pfam" id="PF13516">
    <property type="entry name" value="LRR_6"/>
    <property type="match status" value="2"/>
</dbReference>
<proteinExistence type="predicted"/>
<accession>A0A3N0Y0X4</accession>
<dbReference type="Gene3D" id="3.80.10.10">
    <property type="entry name" value="Ribonuclease Inhibitor"/>
    <property type="match status" value="1"/>
</dbReference>
<comment type="caution">
    <text evidence="8">The sequence shown here is derived from an EMBL/GenBank/DDBJ whole genome shotgun (WGS) entry which is preliminary data.</text>
</comment>
<dbReference type="SUPFAM" id="SSF52047">
    <property type="entry name" value="RNI-like"/>
    <property type="match status" value="1"/>
</dbReference>
<dbReference type="AlphaFoldDB" id="A0A3N0Y0X4"/>
<evidence type="ECO:0000259" key="7">
    <source>
        <dbReference type="SMART" id="SM01288"/>
    </source>
</evidence>
<dbReference type="GO" id="GO:0005524">
    <property type="term" value="F:ATP binding"/>
    <property type="evidence" value="ECO:0007669"/>
    <property type="project" value="UniProtKB-KW"/>
</dbReference>
<keyword evidence="4" id="KW-0677">Repeat</keyword>
<dbReference type="Gene3D" id="3.40.50.300">
    <property type="entry name" value="P-loop containing nucleotide triphosphate hydrolases"/>
    <property type="match status" value="1"/>
</dbReference>
<dbReference type="OrthoDB" id="10034042at2759"/>
<dbReference type="InterPro" id="IPR051261">
    <property type="entry name" value="NLR"/>
</dbReference>
<evidence type="ECO:0000256" key="1">
    <source>
        <dbReference type="ARBA" id="ARBA00004496"/>
    </source>
</evidence>
<evidence type="ECO:0000313" key="9">
    <source>
        <dbReference type="Proteomes" id="UP000281406"/>
    </source>
</evidence>
<dbReference type="InterPro" id="IPR041075">
    <property type="entry name" value="NOD1/2_WH"/>
</dbReference>
<name>A0A3N0Y0X4_ANAGA</name>
<dbReference type="InterPro" id="IPR041267">
    <property type="entry name" value="NLRP_HD2"/>
</dbReference>
<dbReference type="SMART" id="SM00368">
    <property type="entry name" value="LRR_RI"/>
    <property type="match status" value="3"/>
</dbReference>
<keyword evidence="5" id="KW-0547">Nucleotide-binding</keyword>